<gene>
    <name evidence="1" type="ORF">ABH853_02935</name>
</gene>
<name>A0AAU7BIN1_9PSED</name>
<dbReference type="AlphaFoldDB" id="A0AAU7BIN1"/>
<protein>
    <submittedName>
        <fullName evidence="1">Uncharacterized protein</fullName>
    </submittedName>
</protein>
<sequence>MITLTQIKLHDRSTLRRLGVLNEETVKHKVDATCAQVGIWGSLYAFNAFLSITKEPITAFTSWKDLKAFRGFLSVEMNVDDNEAWHIMRPITAALFPSVDEASKGADQLCDEPVAHCKESYVALSPCKRTIEEYQSMFECQDPNIGIHVDFGQLRALLGEDDISYFSELLAKHLRTTSHVYAQGFGSCICGIMQGLVYENPGKPLPELRLDKERTKAFVRQVENQAVNQVLKAGYSIEQAFENREVIRDLISKFFITNGFLSASK</sequence>
<reference evidence="1" key="1">
    <citation type="journal article" date="2019" name="Microbiol. Resour. Announc.">
        <title>Draft Genome Sequences of Five Environmental Bacterial Isolates That Degrade Polyethylene Terephthalate Plastic.</title>
        <authorList>
            <person name="Leon-Zayas R."/>
            <person name="Roberts C."/>
            <person name="Vague M."/>
            <person name="Mellies J.L."/>
        </authorList>
    </citation>
    <scope>NUCLEOTIDE SEQUENCE</scope>
    <source>
        <strain evidence="1">13.2</strain>
    </source>
</reference>
<evidence type="ECO:0000313" key="1">
    <source>
        <dbReference type="EMBL" id="XBG32260.1"/>
    </source>
</evidence>
<organism evidence="1">
    <name type="scientific">Pseudomonas sp. 13.2</name>
    <dbReference type="NCBI Taxonomy" id="3144665"/>
    <lineage>
        <taxon>Bacteria</taxon>
        <taxon>Pseudomonadati</taxon>
        <taxon>Pseudomonadota</taxon>
        <taxon>Gammaproteobacteria</taxon>
        <taxon>Pseudomonadales</taxon>
        <taxon>Pseudomonadaceae</taxon>
        <taxon>Pseudomonas</taxon>
    </lineage>
</organism>
<accession>A0AAU7BIN1</accession>
<reference evidence="1" key="2">
    <citation type="submission" date="2024-05" db="EMBL/GenBank/DDBJ databases">
        <authorList>
            <person name="Mellies J."/>
            <person name="Newton I."/>
        </authorList>
    </citation>
    <scope>NUCLEOTIDE SEQUENCE</scope>
    <source>
        <strain evidence="1">13.2</strain>
    </source>
</reference>
<proteinExistence type="predicted"/>
<dbReference type="EMBL" id="CP157179">
    <property type="protein sequence ID" value="XBG32260.1"/>
    <property type="molecule type" value="Genomic_DNA"/>
</dbReference>